<dbReference type="Gene3D" id="1.25.40.10">
    <property type="entry name" value="Tetratricopeptide repeat domain"/>
    <property type="match status" value="1"/>
</dbReference>
<dbReference type="PANTHER" id="PTHR13986">
    <property type="entry name" value="PROTEIN LYSINE HYDROXYLATION COMPLEX COMPONENT"/>
    <property type="match status" value="1"/>
</dbReference>
<keyword evidence="2" id="KW-0732">Signal</keyword>
<organism evidence="5 6">
    <name type="scientific">Zophobas morio</name>
    <dbReference type="NCBI Taxonomy" id="2755281"/>
    <lineage>
        <taxon>Eukaryota</taxon>
        <taxon>Metazoa</taxon>
        <taxon>Ecdysozoa</taxon>
        <taxon>Arthropoda</taxon>
        <taxon>Hexapoda</taxon>
        <taxon>Insecta</taxon>
        <taxon>Pterygota</taxon>
        <taxon>Neoptera</taxon>
        <taxon>Endopterygota</taxon>
        <taxon>Coleoptera</taxon>
        <taxon>Polyphaga</taxon>
        <taxon>Cucujiformia</taxon>
        <taxon>Tenebrionidae</taxon>
        <taxon>Zophobas</taxon>
    </lineage>
</organism>
<keyword evidence="6" id="KW-1185">Reference proteome</keyword>
<accession>A0AA38HR04</accession>
<dbReference type="InterPro" id="IPR052284">
    <property type="entry name" value="Collagen_mod_leprecan"/>
</dbReference>
<reference evidence="5" key="1">
    <citation type="journal article" date="2023" name="G3 (Bethesda)">
        <title>Whole genome assemblies of Zophobas morio and Tenebrio molitor.</title>
        <authorList>
            <person name="Kaur S."/>
            <person name="Stinson S.A."/>
            <person name="diCenzo G.C."/>
        </authorList>
    </citation>
    <scope>NUCLEOTIDE SEQUENCE</scope>
    <source>
        <strain evidence="5">QUZm001</strain>
    </source>
</reference>
<dbReference type="GO" id="GO:0030199">
    <property type="term" value="P:collagen fibril organization"/>
    <property type="evidence" value="ECO:0007669"/>
    <property type="project" value="TreeGrafter"/>
</dbReference>
<feature type="domain" description="Leprecan-like alpha-helical" evidence="4">
    <location>
        <begin position="34"/>
        <end position="214"/>
    </location>
</feature>
<dbReference type="PANTHER" id="PTHR13986:SF8">
    <property type="entry name" value="PROLYL 3-HYDROXYLASE 1-LIKE PROTEIN"/>
    <property type="match status" value="1"/>
</dbReference>
<dbReference type="EMBL" id="JALNTZ010000010">
    <property type="protein sequence ID" value="KAJ3639494.1"/>
    <property type="molecule type" value="Genomic_DNA"/>
</dbReference>
<keyword evidence="3" id="KW-0325">Glycoprotein</keyword>
<dbReference type="InterPro" id="IPR056585">
    <property type="entry name" value="Leprecan_dom"/>
</dbReference>
<name>A0AA38HR04_9CUCU</name>
<evidence type="ECO:0000256" key="1">
    <source>
        <dbReference type="ARBA" id="ARBA00006487"/>
    </source>
</evidence>
<evidence type="ECO:0000313" key="5">
    <source>
        <dbReference type="EMBL" id="KAJ3639494.1"/>
    </source>
</evidence>
<comment type="similarity">
    <text evidence="1">Belongs to the leprecan family.</text>
</comment>
<evidence type="ECO:0000313" key="6">
    <source>
        <dbReference type="Proteomes" id="UP001168821"/>
    </source>
</evidence>
<dbReference type="GO" id="GO:0005518">
    <property type="term" value="F:collagen binding"/>
    <property type="evidence" value="ECO:0007669"/>
    <property type="project" value="TreeGrafter"/>
</dbReference>
<sequence length="292" mass="33792">MAEARASGQAQQSYGQLTMEKTYFMDVDEPMENKEIQKAASAAFTYLVLHPDDKIMSANLKHYAALEGVDITEVVNFEAKDYVYLYIHGADAYEKKDWNGVVQNMEESLASYLQAEDDCRALCEGPFDQGWYPDFIPSIANHFTYCLKCKQRCASQLNSLNGEKHEDLLPSHYHYLQYAYFKLGNLKDAGAAVASYLLFYPDDDTMLENKDYYGRLPKANVDLFTPRPEAVHYIQRLMYERRILKYIAREFKFEDPSKEKPSEVVNRYSLILINLNVGKLPSRICTVMQWQH</sequence>
<comment type="caution">
    <text evidence="5">The sequence shown here is derived from an EMBL/GenBank/DDBJ whole genome shotgun (WGS) entry which is preliminary data.</text>
</comment>
<dbReference type="GO" id="GO:0005783">
    <property type="term" value="C:endoplasmic reticulum"/>
    <property type="evidence" value="ECO:0007669"/>
    <property type="project" value="TreeGrafter"/>
</dbReference>
<dbReference type="InterPro" id="IPR011990">
    <property type="entry name" value="TPR-like_helical_dom_sf"/>
</dbReference>
<evidence type="ECO:0000259" key="4">
    <source>
        <dbReference type="Pfam" id="PF23557"/>
    </source>
</evidence>
<proteinExistence type="inferred from homology"/>
<protein>
    <recommendedName>
        <fullName evidence="4">Leprecan-like alpha-helical domain-containing protein</fullName>
    </recommendedName>
</protein>
<evidence type="ECO:0000256" key="3">
    <source>
        <dbReference type="ARBA" id="ARBA00023180"/>
    </source>
</evidence>
<gene>
    <name evidence="5" type="ORF">Zmor_002852</name>
</gene>
<dbReference type="AlphaFoldDB" id="A0AA38HR04"/>
<dbReference type="Pfam" id="PF23557">
    <property type="entry name" value="TPR_leprecan"/>
    <property type="match status" value="1"/>
</dbReference>
<evidence type="ECO:0000256" key="2">
    <source>
        <dbReference type="ARBA" id="ARBA00022729"/>
    </source>
</evidence>
<dbReference type="Proteomes" id="UP001168821">
    <property type="component" value="Unassembled WGS sequence"/>
</dbReference>